<reference evidence="1 2" key="1">
    <citation type="submission" date="2020-04" db="EMBL/GenBank/DDBJ databases">
        <authorList>
            <person name="De Canck E."/>
        </authorList>
    </citation>
    <scope>NUCLEOTIDE SEQUENCE [LARGE SCALE GENOMIC DNA]</scope>
    <source>
        <strain evidence="1 2">LMG 26858</strain>
    </source>
</reference>
<name>A0A6S7DX74_9BURK</name>
<proteinExistence type="predicted"/>
<evidence type="ECO:0000313" key="1">
    <source>
        <dbReference type="EMBL" id="CAB3881952.1"/>
    </source>
</evidence>
<sequence>MTGCDTLALALSDSGPKTERLERHDFGGYALQVDRETSHTSNGARSGYELTLRHGRSKDPGRDLLQGAYLQRQASFLYLEQAGTLVLF</sequence>
<dbReference type="RefSeq" id="WP_175208093.1">
    <property type="nucleotide sequence ID" value="NZ_CADILG010000024.1"/>
</dbReference>
<dbReference type="AlphaFoldDB" id="A0A6S7DX74"/>
<gene>
    <name evidence="1" type="ORF">LMG26858_03274</name>
</gene>
<evidence type="ECO:0000313" key="2">
    <source>
        <dbReference type="Proteomes" id="UP000494117"/>
    </source>
</evidence>
<protein>
    <submittedName>
        <fullName evidence="1">Uncharacterized protein</fullName>
    </submittedName>
</protein>
<dbReference type="Proteomes" id="UP000494117">
    <property type="component" value="Unassembled WGS sequence"/>
</dbReference>
<organism evidence="1 2">
    <name type="scientific">Achromobacter anxifer</name>
    <dbReference type="NCBI Taxonomy" id="1287737"/>
    <lineage>
        <taxon>Bacteria</taxon>
        <taxon>Pseudomonadati</taxon>
        <taxon>Pseudomonadota</taxon>
        <taxon>Betaproteobacteria</taxon>
        <taxon>Burkholderiales</taxon>
        <taxon>Alcaligenaceae</taxon>
        <taxon>Achromobacter</taxon>
    </lineage>
</organism>
<dbReference type="EMBL" id="CADILG010000024">
    <property type="protein sequence ID" value="CAB3881952.1"/>
    <property type="molecule type" value="Genomic_DNA"/>
</dbReference>
<keyword evidence="2" id="KW-1185">Reference proteome</keyword>
<accession>A0A6S7DX74</accession>